<dbReference type="InterPro" id="IPR036397">
    <property type="entry name" value="RNaseH_sf"/>
</dbReference>
<comment type="caution">
    <text evidence="1">The sequence shown here is derived from an EMBL/GenBank/DDBJ whole genome shotgun (WGS) entry which is preliminary data.</text>
</comment>
<protein>
    <submittedName>
        <fullName evidence="1">Uncharacterized protein</fullName>
    </submittedName>
</protein>
<dbReference type="AlphaFoldDB" id="A0A8X6GRN3"/>
<evidence type="ECO:0000313" key="1">
    <source>
        <dbReference type="EMBL" id="GFR09961.1"/>
    </source>
</evidence>
<dbReference type="EMBL" id="BMAO01026472">
    <property type="protein sequence ID" value="GFR09961.1"/>
    <property type="molecule type" value="Genomic_DNA"/>
</dbReference>
<evidence type="ECO:0000313" key="2">
    <source>
        <dbReference type="Proteomes" id="UP000887116"/>
    </source>
</evidence>
<dbReference type="SUPFAM" id="SSF53098">
    <property type="entry name" value="Ribonuclease H-like"/>
    <property type="match status" value="1"/>
</dbReference>
<name>A0A8X6GRN3_TRICU</name>
<dbReference type="GO" id="GO:0003676">
    <property type="term" value="F:nucleic acid binding"/>
    <property type="evidence" value="ECO:0007669"/>
    <property type="project" value="InterPro"/>
</dbReference>
<dbReference type="PANTHER" id="PTHR38681:SF1">
    <property type="entry name" value="RETROVIRUS-RELATED POL POLYPROTEIN FROM TRANSPOSON 412-LIKE PROTEIN"/>
    <property type="match status" value="1"/>
</dbReference>
<reference evidence="1" key="1">
    <citation type="submission" date="2020-07" db="EMBL/GenBank/DDBJ databases">
        <title>Multicomponent nature underlies the extraordinary mechanical properties of spider dragline silk.</title>
        <authorList>
            <person name="Kono N."/>
            <person name="Nakamura H."/>
            <person name="Mori M."/>
            <person name="Yoshida Y."/>
            <person name="Ohtoshi R."/>
            <person name="Malay A.D."/>
            <person name="Moran D.A.P."/>
            <person name="Tomita M."/>
            <person name="Numata K."/>
            <person name="Arakawa K."/>
        </authorList>
    </citation>
    <scope>NUCLEOTIDE SEQUENCE</scope>
</reference>
<accession>A0A8X6GRN3</accession>
<dbReference type="Gene3D" id="3.30.420.10">
    <property type="entry name" value="Ribonuclease H-like superfamily/Ribonuclease H"/>
    <property type="match status" value="1"/>
</dbReference>
<dbReference type="OrthoDB" id="6428550at2759"/>
<keyword evidence="2" id="KW-1185">Reference proteome</keyword>
<dbReference type="PANTHER" id="PTHR38681">
    <property type="entry name" value="RETROVIRUS-RELATED POL POLYPROTEIN FROM TRANSPOSON 412-LIKE PROTEIN-RELATED"/>
    <property type="match status" value="1"/>
</dbReference>
<dbReference type="InterPro" id="IPR012337">
    <property type="entry name" value="RNaseH-like_sf"/>
</dbReference>
<gene>
    <name evidence="1" type="primary">D918_09648</name>
    <name evidence="1" type="ORF">TNCT_692641</name>
</gene>
<organism evidence="1 2">
    <name type="scientific">Trichonephila clavata</name>
    <name type="common">Joro spider</name>
    <name type="synonym">Nephila clavata</name>
    <dbReference type="NCBI Taxonomy" id="2740835"/>
    <lineage>
        <taxon>Eukaryota</taxon>
        <taxon>Metazoa</taxon>
        <taxon>Ecdysozoa</taxon>
        <taxon>Arthropoda</taxon>
        <taxon>Chelicerata</taxon>
        <taxon>Arachnida</taxon>
        <taxon>Araneae</taxon>
        <taxon>Araneomorphae</taxon>
        <taxon>Entelegynae</taxon>
        <taxon>Araneoidea</taxon>
        <taxon>Nephilidae</taxon>
        <taxon>Trichonephila</taxon>
    </lineage>
</organism>
<proteinExistence type="predicted"/>
<dbReference type="Proteomes" id="UP000887116">
    <property type="component" value="Unassembled WGS sequence"/>
</dbReference>
<sequence length="96" mass="10668">MFTAFKRSRTTSYYPCSYGMIECVHRKLKSSLVCHTDSSWLLALPVVLLGIRSVFKKDLQSSSAELVYGEPLRLPGEFISPLPAERQSISASGLVD</sequence>